<gene>
    <name evidence="1" type="ORF">RRG08_014404</name>
</gene>
<evidence type="ECO:0000313" key="1">
    <source>
        <dbReference type="EMBL" id="KAK3757848.1"/>
    </source>
</evidence>
<comment type="caution">
    <text evidence="1">The sequence shown here is derived from an EMBL/GenBank/DDBJ whole genome shotgun (WGS) entry which is preliminary data.</text>
</comment>
<dbReference type="AlphaFoldDB" id="A0AAE0YVG4"/>
<evidence type="ECO:0000313" key="2">
    <source>
        <dbReference type="Proteomes" id="UP001283361"/>
    </source>
</evidence>
<protein>
    <submittedName>
        <fullName evidence="1">Uncharacterized protein</fullName>
    </submittedName>
</protein>
<dbReference type="EMBL" id="JAWDGP010005317">
    <property type="protein sequence ID" value="KAK3757848.1"/>
    <property type="molecule type" value="Genomic_DNA"/>
</dbReference>
<sequence length="67" mass="7459">MRPNKSKLVRVPPPLVRTSGSRFDPAAMPRMFDYWWAEPEVGNLTVPGRAAQNAPGFDMRCASYCGC</sequence>
<keyword evidence="2" id="KW-1185">Reference proteome</keyword>
<proteinExistence type="predicted"/>
<organism evidence="1 2">
    <name type="scientific">Elysia crispata</name>
    <name type="common">lettuce slug</name>
    <dbReference type="NCBI Taxonomy" id="231223"/>
    <lineage>
        <taxon>Eukaryota</taxon>
        <taxon>Metazoa</taxon>
        <taxon>Spiralia</taxon>
        <taxon>Lophotrochozoa</taxon>
        <taxon>Mollusca</taxon>
        <taxon>Gastropoda</taxon>
        <taxon>Heterobranchia</taxon>
        <taxon>Euthyneura</taxon>
        <taxon>Panpulmonata</taxon>
        <taxon>Sacoglossa</taxon>
        <taxon>Placobranchoidea</taxon>
        <taxon>Plakobranchidae</taxon>
        <taxon>Elysia</taxon>
    </lineage>
</organism>
<accession>A0AAE0YVG4</accession>
<name>A0AAE0YVG4_9GAST</name>
<reference evidence="1" key="1">
    <citation type="journal article" date="2023" name="G3 (Bethesda)">
        <title>A reference genome for the long-term kleptoplast-retaining sea slug Elysia crispata morphotype clarki.</title>
        <authorList>
            <person name="Eastman K.E."/>
            <person name="Pendleton A.L."/>
            <person name="Shaikh M.A."/>
            <person name="Suttiyut T."/>
            <person name="Ogas R."/>
            <person name="Tomko P."/>
            <person name="Gavelis G."/>
            <person name="Widhalm J.R."/>
            <person name="Wisecaver J.H."/>
        </authorList>
    </citation>
    <scope>NUCLEOTIDE SEQUENCE</scope>
    <source>
        <strain evidence="1">ECLA1</strain>
    </source>
</reference>
<dbReference type="Proteomes" id="UP001283361">
    <property type="component" value="Unassembled WGS sequence"/>
</dbReference>